<evidence type="ECO:0000313" key="7">
    <source>
        <dbReference type="EMBL" id="QAB14295.1"/>
    </source>
</evidence>
<keyword evidence="3 5" id="KW-1133">Transmembrane helix</keyword>
<feature type="transmembrane region" description="Helical" evidence="5">
    <location>
        <begin position="20"/>
        <end position="39"/>
    </location>
</feature>
<dbReference type="SMART" id="SM00327">
    <property type="entry name" value="VWA"/>
    <property type="match status" value="1"/>
</dbReference>
<dbReference type="EMBL" id="CP035033">
    <property type="protein sequence ID" value="QAB14295.1"/>
    <property type="molecule type" value="Genomic_DNA"/>
</dbReference>
<dbReference type="SUPFAM" id="SSF53300">
    <property type="entry name" value="vWA-like"/>
    <property type="match status" value="1"/>
</dbReference>
<proteinExistence type="predicted"/>
<dbReference type="InterPro" id="IPR002035">
    <property type="entry name" value="VWF_A"/>
</dbReference>
<dbReference type="PROSITE" id="PS50234">
    <property type="entry name" value="VWFA"/>
    <property type="match status" value="1"/>
</dbReference>
<sequence>MTWEALIDALKSWHEVTFQMPWAFAALIPVGLLWAWHVWRPARSDWDQTVIAQSLLFRHSLIDRLGYDAAKPRSHKSLRWLLNGLRVLIFLALVTALAQPVKKVPLPPEPQTKTVRDIVFVVETSVSMVLEDYQLGGESKSRIEVIRNVLDRFISGLAGNRFGFILYADEAFTLMPLTSDGTTARLMLKRLEPYLAGRTDEGTGAALGLALQQVEQGTDTTENRVIVLISDGSTRDSAIPISEAINYAQGLNVPIYTVGIGSRSDDADQREFRGLLYEPLESGSLKQIAAETGGRYHQVGSGADLQQVLQAIDQTEGVSIDVPRPKFREIALYPYFVALALALFIVYFASVQLLAGRLQQEAA</sequence>
<dbReference type="Pfam" id="PF00092">
    <property type="entry name" value="VWA"/>
    <property type="match status" value="1"/>
</dbReference>
<dbReference type="InterPro" id="IPR050768">
    <property type="entry name" value="UPF0353/GerABKA_families"/>
</dbReference>
<evidence type="ECO:0000256" key="5">
    <source>
        <dbReference type="SAM" id="Phobius"/>
    </source>
</evidence>
<dbReference type="KEGG" id="htr:EPV75_00705"/>
<evidence type="ECO:0000256" key="3">
    <source>
        <dbReference type="ARBA" id="ARBA00022989"/>
    </source>
</evidence>
<feature type="domain" description="VWFA" evidence="6">
    <location>
        <begin position="117"/>
        <end position="312"/>
    </location>
</feature>
<dbReference type="PANTHER" id="PTHR22550:SF5">
    <property type="entry name" value="LEUCINE ZIPPER PROTEIN 4"/>
    <property type="match status" value="1"/>
</dbReference>
<keyword evidence="2 5" id="KW-0812">Transmembrane</keyword>
<evidence type="ECO:0000256" key="1">
    <source>
        <dbReference type="ARBA" id="ARBA00022475"/>
    </source>
</evidence>
<reference evidence="7 8" key="1">
    <citation type="journal article" date="2018" name="Environ. Microbiol.">
        <title>Genomes of ubiquitous marine and hypersaline Hydrogenovibrio, Thiomicrorhabdus and Thiomicrospira spp. encode a diversity of mechanisms to sustain chemolithoautotrophy in heterogeneous environments.</title>
        <authorList>
            <person name="Scott K.M."/>
            <person name="Williams J."/>
            <person name="Porter C.M.B."/>
            <person name="Russel S."/>
            <person name="Harmer T.L."/>
            <person name="Paul J.H."/>
            <person name="Antonen K.M."/>
            <person name="Bridges M.K."/>
            <person name="Camper G.J."/>
            <person name="Campla C.K."/>
            <person name="Casella L.G."/>
            <person name="Chase E."/>
            <person name="Conrad J.W."/>
            <person name="Cruz M.C."/>
            <person name="Dunlap D.S."/>
            <person name="Duran L."/>
            <person name="Fahsbender E.M."/>
            <person name="Goldsmith D.B."/>
            <person name="Keeley R.F."/>
            <person name="Kondoff M.R."/>
            <person name="Kussy B.I."/>
            <person name="Lane M.K."/>
            <person name="Lawler S."/>
            <person name="Leigh B.A."/>
            <person name="Lewis C."/>
            <person name="Lostal L.M."/>
            <person name="Marking D."/>
            <person name="Mancera P.A."/>
            <person name="McClenthan E.C."/>
            <person name="McIntyre E.A."/>
            <person name="Mine J.A."/>
            <person name="Modi S."/>
            <person name="Moore B.D."/>
            <person name="Morgan W.A."/>
            <person name="Nelson K.M."/>
            <person name="Nguyen K.N."/>
            <person name="Ogburn N."/>
            <person name="Parrino D.G."/>
            <person name="Pedapudi A.D."/>
            <person name="Pelham R.P."/>
            <person name="Preece A.M."/>
            <person name="Rampersad E.A."/>
            <person name="Richardson J.C."/>
            <person name="Rodgers C.M."/>
            <person name="Schaffer B.L."/>
            <person name="Sheridan N.E."/>
            <person name="Solone M.R."/>
            <person name="Staley Z.R."/>
            <person name="Tabuchi M."/>
            <person name="Waide R.J."/>
            <person name="Wanjugi P.W."/>
            <person name="Young S."/>
            <person name="Clum A."/>
            <person name="Daum C."/>
            <person name="Huntemann M."/>
            <person name="Ivanova N."/>
            <person name="Kyrpides N."/>
            <person name="Mikhailova N."/>
            <person name="Palaniappan K."/>
            <person name="Pillay M."/>
            <person name="Reddy T.B.K."/>
            <person name="Shapiro N."/>
            <person name="Stamatis D."/>
            <person name="Varghese N."/>
            <person name="Woyke T."/>
            <person name="Boden R."/>
            <person name="Freyermuth S.K."/>
            <person name="Kerfeld C.A."/>
        </authorList>
    </citation>
    <scope>NUCLEOTIDE SEQUENCE [LARGE SCALE GENOMIC DNA]</scope>
    <source>
        <strain evidence="7 8">JR-2</strain>
    </source>
</reference>
<dbReference type="PANTHER" id="PTHR22550">
    <property type="entry name" value="SPORE GERMINATION PROTEIN"/>
    <property type="match status" value="1"/>
</dbReference>
<dbReference type="InterPro" id="IPR036465">
    <property type="entry name" value="vWFA_dom_sf"/>
</dbReference>
<keyword evidence="8" id="KW-1185">Reference proteome</keyword>
<evidence type="ECO:0000256" key="4">
    <source>
        <dbReference type="ARBA" id="ARBA00023136"/>
    </source>
</evidence>
<accession>A0A451G4A4</accession>
<dbReference type="Proteomes" id="UP000285478">
    <property type="component" value="Chromosome"/>
</dbReference>
<protein>
    <submittedName>
        <fullName evidence="7">VWA domain-containing protein</fullName>
    </submittedName>
</protein>
<name>A0A451G4A4_9GAMM</name>
<evidence type="ECO:0000256" key="2">
    <source>
        <dbReference type="ARBA" id="ARBA00022692"/>
    </source>
</evidence>
<feature type="transmembrane region" description="Helical" evidence="5">
    <location>
        <begin position="332"/>
        <end position="355"/>
    </location>
</feature>
<keyword evidence="4 5" id="KW-0472">Membrane</keyword>
<dbReference type="AlphaFoldDB" id="A0A451G4A4"/>
<dbReference type="Gene3D" id="3.40.50.410">
    <property type="entry name" value="von Willebrand factor, type A domain"/>
    <property type="match status" value="1"/>
</dbReference>
<gene>
    <name evidence="7" type="ORF">EPV75_00705</name>
</gene>
<organism evidence="7 8">
    <name type="scientific">Hydrogenovibrio thermophilus</name>
    <dbReference type="NCBI Taxonomy" id="265883"/>
    <lineage>
        <taxon>Bacteria</taxon>
        <taxon>Pseudomonadati</taxon>
        <taxon>Pseudomonadota</taxon>
        <taxon>Gammaproteobacteria</taxon>
        <taxon>Thiotrichales</taxon>
        <taxon>Piscirickettsiaceae</taxon>
        <taxon>Hydrogenovibrio</taxon>
    </lineage>
</organism>
<evidence type="ECO:0000259" key="6">
    <source>
        <dbReference type="PROSITE" id="PS50234"/>
    </source>
</evidence>
<dbReference type="RefSeq" id="WP_128384137.1">
    <property type="nucleotide sequence ID" value="NZ_CP035033.1"/>
</dbReference>
<keyword evidence="1" id="KW-1003">Cell membrane</keyword>
<evidence type="ECO:0000313" key="8">
    <source>
        <dbReference type="Proteomes" id="UP000285478"/>
    </source>
</evidence>